<keyword evidence="5" id="KW-0573">Peptidoglycan synthesis</keyword>
<protein>
    <submittedName>
        <fullName evidence="10">D-alanyl-D-alanine carboxypeptidase</fullName>
    </submittedName>
</protein>
<keyword evidence="6" id="KW-0961">Cell wall biogenesis/degradation</keyword>
<comment type="caution">
    <text evidence="10">The sequence shown here is derived from an EMBL/GenBank/DDBJ whole genome shotgun (WGS) entry which is preliminary data.</text>
</comment>
<comment type="similarity">
    <text evidence="1 7">Belongs to the peptidase S11 family.</text>
</comment>
<evidence type="ECO:0000259" key="9">
    <source>
        <dbReference type="Pfam" id="PF00768"/>
    </source>
</evidence>
<organism evidence="10 11">
    <name type="scientific">Apilactobacillus timberlakei</name>
    <dbReference type="NCBI Taxonomy" id="2008380"/>
    <lineage>
        <taxon>Bacteria</taxon>
        <taxon>Bacillati</taxon>
        <taxon>Bacillota</taxon>
        <taxon>Bacilli</taxon>
        <taxon>Lactobacillales</taxon>
        <taxon>Lactobacillaceae</taxon>
        <taxon>Apilactobacillus</taxon>
    </lineage>
</organism>
<feature type="chain" id="PRO_5046092794" evidence="8">
    <location>
        <begin position="30"/>
        <end position="306"/>
    </location>
</feature>
<evidence type="ECO:0000256" key="2">
    <source>
        <dbReference type="ARBA" id="ARBA00022729"/>
    </source>
</evidence>
<feature type="domain" description="Peptidase S11 D-alanyl-D-alanine carboxypeptidase A N-terminal" evidence="9">
    <location>
        <begin position="36"/>
        <end position="283"/>
    </location>
</feature>
<evidence type="ECO:0000313" key="10">
    <source>
        <dbReference type="EMBL" id="TPR14141.1"/>
    </source>
</evidence>
<sequence length="306" mass="34640">MKNIIKKGLVSITMSMMLFVTIPTSTINANNKLNLHNHAKAVAAMNLNTGHFLYTKNANKRYAIASTTKLMTLYLTINKINHERNGWNHRVRISNNLSKMSKSPDLGNVRLVSGRKYTVRTLYRASLIASSNPSAITLGKWVGGSNHHFINMMNAQAKQWHINHQAHFVSSSGLENNDLYRYGIRYGKYHDYNRVSARAITTIASHLLKLYPNIVNDAKHRVEYMGHQKMKNENELLKGGYNYQPSLHVDGLKTGYTPLAGYCLVSTSKLPNHNHLIVTTLNDRQGSYDQARLIHKIQSNILKGQN</sequence>
<keyword evidence="2 8" id="KW-0732">Signal</keyword>
<dbReference type="Pfam" id="PF00768">
    <property type="entry name" value="Peptidase_S11"/>
    <property type="match status" value="1"/>
</dbReference>
<evidence type="ECO:0000256" key="7">
    <source>
        <dbReference type="RuleBase" id="RU004016"/>
    </source>
</evidence>
<dbReference type="PANTHER" id="PTHR21581:SF11">
    <property type="entry name" value="D-ALANYL-D-ALANINE CARBOXYPEPTIDASE DACA"/>
    <property type="match status" value="1"/>
</dbReference>
<feature type="signal peptide" evidence="8">
    <location>
        <begin position="1"/>
        <end position="29"/>
    </location>
</feature>
<dbReference type="InterPro" id="IPR012338">
    <property type="entry name" value="Beta-lactam/transpept-like"/>
</dbReference>
<keyword evidence="10" id="KW-0645">Protease</keyword>
<gene>
    <name evidence="10" type="ORF">DY048_04135</name>
</gene>
<evidence type="ECO:0000313" key="11">
    <source>
        <dbReference type="Proteomes" id="UP000767392"/>
    </source>
</evidence>
<proteinExistence type="inferred from homology"/>
<evidence type="ECO:0000256" key="4">
    <source>
        <dbReference type="ARBA" id="ARBA00022960"/>
    </source>
</evidence>
<dbReference type="EMBL" id="QUAM01000003">
    <property type="protein sequence ID" value="TPR14141.1"/>
    <property type="molecule type" value="Genomic_DNA"/>
</dbReference>
<name>A0ABY2YXK0_9LACO</name>
<evidence type="ECO:0000256" key="1">
    <source>
        <dbReference type="ARBA" id="ARBA00007164"/>
    </source>
</evidence>
<accession>A0ABY2YXK0</accession>
<dbReference type="InterPro" id="IPR001967">
    <property type="entry name" value="Peptidase_S11_N"/>
</dbReference>
<dbReference type="Gene3D" id="3.40.710.10">
    <property type="entry name" value="DD-peptidase/beta-lactamase superfamily"/>
    <property type="match status" value="1"/>
</dbReference>
<keyword evidence="3" id="KW-0378">Hydrolase</keyword>
<evidence type="ECO:0000256" key="5">
    <source>
        <dbReference type="ARBA" id="ARBA00022984"/>
    </source>
</evidence>
<dbReference type="SUPFAM" id="SSF56601">
    <property type="entry name" value="beta-lactamase/transpeptidase-like"/>
    <property type="match status" value="1"/>
</dbReference>
<keyword evidence="11" id="KW-1185">Reference proteome</keyword>
<dbReference type="PRINTS" id="PR00725">
    <property type="entry name" value="DADACBPTASE1"/>
</dbReference>
<reference evidence="10 11" key="1">
    <citation type="submission" date="2018-08" db="EMBL/GenBank/DDBJ databases">
        <title>Comparative genomics of wild bee and flower associated Lactobacillus reveals potential adaptation to the bee host.</title>
        <authorList>
            <person name="Vuong H.Q."/>
            <person name="Mcfrederick Q.S."/>
        </authorList>
    </citation>
    <scope>NUCLEOTIDE SEQUENCE [LARGE SCALE GENOMIC DNA]</scope>
    <source>
        <strain evidence="10 11">HV_04</strain>
    </source>
</reference>
<dbReference type="PANTHER" id="PTHR21581">
    <property type="entry name" value="D-ALANYL-D-ALANINE CARBOXYPEPTIDASE"/>
    <property type="match status" value="1"/>
</dbReference>
<dbReference type="Proteomes" id="UP000767392">
    <property type="component" value="Unassembled WGS sequence"/>
</dbReference>
<keyword evidence="4" id="KW-0133">Cell shape</keyword>
<evidence type="ECO:0000256" key="8">
    <source>
        <dbReference type="SAM" id="SignalP"/>
    </source>
</evidence>
<dbReference type="RefSeq" id="WP_105987869.1">
    <property type="nucleotide sequence ID" value="NZ_POST01000003.1"/>
</dbReference>
<evidence type="ECO:0000256" key="3">
    <source>
        <dbReference type="ARBA" id="ARBA00022801"/>
    </source>
</evidence>
<dbReference type="InterPro" id="IPR018044">
    <property type="entry name" value="Peptidase_S11"/>
</dbReference>
<dbReference type="GO" id="GO:0004180">
    <property type="term" value="F:carboxypeptidase activity"/>
    <property type="evidence" value="ECO:0007669"/>
    <property type="project" value="UniProtKB-KW"/>
</dbReference>
<evidence type="ECO:0000256" key="6">
    <source>
        <dbReference type="ARBA" id="ARBA00023316"/>
    </source>
</evidence>
<keyword evidence="10" id="KW-0121">Carboxypeptidase</keyword>